<feature type="transmembrane region" description="Helical" evidence="8">
    <location>
        <begin position="284"/>
        <end position="304"/>
    </location>
</feature>
<dbReference type="PIRSF" id="PIRSF002744">
    <property type="entry name" value="Pur-cyt_permease"/>
    <property type="match status" value="1"/>
</dbReference>
<dbReference type="InterPro" id="IPR001248">
    <property type="entry name" value="Pur-cyt_permease"/>
</dbReference>
<organism evidence="9 10">
    <name type="scientific">Pediococcus acidilactici</name>
    <dbReference type="NCBI Taxonomy" id="1254"/>
    <lineage>
        <taxon>Bacteria</taxon>
        <taxon>Bacillati</taxon>
        <taxon>Bacillota</taxon>
        <taxon>Bacilli</taxon>
        <taxon>Lactobacillales</taxon>
        <taxon>Lactobacillaceae</taxon>
        <taxon>Pediococcus</taxon>
        <taxon>Pediococcus acidilactici group</taxon>
    </lineage>
</organism>
<evidence type="ECO:0000313" key="10">
    <source>
        <dbReference type="Proteomes" id="UP001280897"/>
    </source>
</evidence>
<keyword evidence="3 7" id="KW-0813">Transport</keyword>
<name>A0AAW8YFW6_PEDAC</name>
<evidence type="ECO:0000313" key="9">
    <source>
        <dbReference type="EMBL" id="MDV2621380.1"/>
    </source>
</evidence>
<evidence type="ECO:0000256" key="3">
    <source>
        <dbReference type="ARBA" id="ARBA00022448"/>
    </source>
</evidence>
<comment type="similarity">
    <text evidence="2 7">Belongs to the purine-cytosine permease (2.A.39) family.</text>
</comment>
<comment type="caution">
    <text evidence="9">The sequence shown here is derived from an EMBL/GenBank/DDBJ whole genome shotgun (WGS) entry which is preliminary data.</text>
</comment>
<reference evidence="9" key="1">
    <citation type="journal article" date="2023" name="PeerJ">
        <title>Selection and evaluation of lactic acid bacteria from chicken feces in Thailand as potential probiotics.</title>
        <authorList>
            <person name="Khurajog B."/>
            <person name="Disastra Y."/>
            <person name="Lawwyne L.D."/>
            <person name="Sirichokchatchawan W."/>
            <person name="Niyomtham W."/>
            <person name="Yindee J."/>
            <person name="Hampson D.J."/>
            <person name="Prapasarakul N."/>
        </authorList>
    </citation>
    <scope>NUCLEOTIDE SEQUENCE</scope>
    <source>
        <strain evidence="9">BF9</strain>
    </source>
</reference>
<sequence length="454" mass="49629">MDSKYRVESIKKQYRHMTYWDMFATWIGANANNGTWFIGGIIAACGFWGGIKALLIASSISYIFLMMVGYMGTKTGVSTMALSRASFGIRGSIIPSLVNLTQFVGWTAVNTFIAATSVSYILHSFWGWPVYGQPGGNLGLIVGIVVMSILHLLSIVAGQRSIQIIERIGIILVIIFVVWESVVVFHDVSFSQIAHWQVPHHLKMDQGTAMDTLAAFNLAWVTAGADFTRFTKKVNTATTAPFLGANLGVFGFAFIGLSATISIAVSSGVYDPNNSDPSTIANRLGLGVIAMIVIMLTSMTANAVNIQAAGSALNNMFSKLSLKQSLLITTIIATVVTFIPVFYGSFLTTFTAFLDYVGMVLGPIISIMVVDYFLIAKQRYAAKDLGDPHGPYWYHKGIHWTAFGLWIFGVLIYSALQRVSFVQKYTGATFLVMILIGCLYWGIMQLEKGKHNAD</sequence>
<proteinExistence type="inferred from homology"/>
<feature type="transmembrane region" description="Helical" evidence="8">
    <location>
        <begin position="422"/>
        <end position="443"/>
    </location>
</feature>
<dbReference type="InterPro" id="IPR030191">
    <property type="entry name" value="CodB"/>
</dbReference>
<evidence type="ECO:0000256" key="1">
    <source>
        <dbReference type="ARBA" id="ARBA00004141"/>
    </source>
</evidence>
<dbReference type="InterPro" id="IPR026030">
    <property type="entry name" value="Pur-cyt_permease_Fcy2/21/22"/>
</dbReference>
<dbReference type="Proteomes" id="UP001280897">
    <property type="component" value="Unassembled WGS sequence"/>
</dbReference>
<accession>A0AAW8YFW6</accession>
<evidence type="ECO:0000256" key="2">
    <source>
        <dbReference type="ARBA" id="ARBA00008974"/>
    </source>
</evidence>
<dbReference type="AlphaFoldDB" id="A0AAW8YFW6"/>
<dbReference type="EMBL" id="JAWJAV010000003">
    <property type="protein sequence ID" value="MDV2621380.1"/>
    <property type="molecule type" value="Genomic_DNA"/>
</dbReference>
<keyword evidence="5 8" id="KW-1133">Transmembrane helix</keyword>
<feature type="transmembrane region" description="Helical" evidence="8">
    <location>
        <begin position="103"/>
        <end position="126"/>
    </location>
</feature>
<dbReference type="RefSeq" id="WP_160185712.1">
    <property type="nucleotide sequence ID" value="NZ_CP096031.1"/>
</dbReference>
<evidence type="ECO:0000256" key="5">
    <source>
        <dbReference type="ARBA" id="ARBA00022989"/>
    </source>
</evidence>
<feature type="transmembrane region" description="Helical" evidence="8">
    <location>
        <begin position="168"/>
        <end position="188"/>
    </location>
</feature>
<reference evidence="9" key="2">
    <citation type="submission" date="2023-10" db="EMBL/GenBank/DDBJ databases">
        <authorList>
            <person name="Khurajog B."/>
        </authorList>
    </citation>
    <scope>NUCLEOTIDE SEQUENCE</scope>
    <source>
        <strain evidence="9">BF9</strain>
    </source>
</reference>
<keyword evidence="6 7" id="KW-0472">Membrane</keyword>
<gene>
    <name evidence="9" type="ORF">R0G89_06485</name>
</gene>
<feature type="transmembrane region" description="Helical" evidence="8">
    <location>
        <begin position="325"/>
        <end position="344"/>
    </location>
</feature>
<comment type="subcellular location">
    <subcellularLocation>
        <location evidence="1">Membrane</location>
        <topology evidence="1">Multi-pass membrane protein</topology>
    </subcellularLocation>
</comment>
<evidence type="ECO:0000256" key="7">
    <source>
        <dbReference type="PIRNR" id="PIRNR002744"/>
    </source>
</evidence>
<feature type="transmembrane region" description="Helical" evidence="8">
    <location>
        <begin position="208"/>
        <end position="228"/>
    </location>
</feature>
<dbReference type="Pfam" id="PF02133">
    <property type="entry name" value="Transp_cyt_pur"/>
    <property type="match status" value="1"/>
</dbReference>
<feature type="transmembrane region" description="Helical" evidence="8">
    <location>
        <begin position="240"/>
        <end position="264"/>
    </location>
</feature>
<dbReference type="GO" id="GO:0005886">
    <property type="term" value="C:plasma membrane"/>
    <property type="evidence" value="ECO:0007669"/>
    <property type="project" value="TreeGrafter"/>
</dbReference>
<feature type="transmembrane region" description="Helical" evidence="8">
    <location>
        <begin position="397"/>
        <end position="416"/>
    </location>
</feature>
<dbReference type="Gene3D" id="1.10.4160.10">
    <property type="entry name" value="Hydantoin permease"/>
    <property type="match status" value="1"/>
</dbReference>
<feature type="transmembrane region" description="Helical" evidence="8">
    <location>
        <begin position="356"/>
        <end position="376"/>
    </location>
</feature>
<protein>
    <submittedName>
        <fullName evidence="9">Cytosine permease</fullName>
    </submittedName>
</protein>
<keyword evidence="4 8" id="KW-0812">Transmembrane</keyword>
<dbReference type="GO" id="GO:0015209">
    <property type="term" value="F:cytosine transmembrane transporter activity"/>
    <property type="evidence" value="ECO:0007669"/>
    <property type="project" value="InterPro"/>
</dbReference>
<dbReference type="PANTHER" id="PTHR30569">
    <property type="entry name" value="CYTOSINE TRANSPORTER CODB"/>
    <property type="match status" value="1"/>
</dbReference>
<evidence type="ECO:0000256" key="4">
    <source>
        <dbReference type="ARBA" id="ARBA00022692"/>
    </source>
</evidence>
<feature type="transmembrane region" description="Helical" evidence="8">
    <location>
        <begin position="138"/>
        <end position="156"/>
    </location>
</feature>
<dbReference type="PANTHER" id="PTHR30569:SF0">
    <property type="entry name" value="CYTOSINE PERMEASE"/>
    <property type="match status" value="1"/>
</dbReference>
<evidence type="ECO:0000256" key="6">
    <source>
        <dbReference type="ARBA" id="ARBA00023136"/>
    </source>
</evidence>
<evidence type="ECO:0000256" key="8">
    <source>
        <dbReference type="SAM" id="Phobius"/>
    </source>
</evidence>